<dbReference type="InterPro" id="IPR040442">
    <property type="entry name" value="Pyrv_kinase-like_dom_sf"/>
</dbReference>
<dbReference type="GO" id="GO:0016833">
    <property type="term" value="F:oxo-acid-lyase activity"/>
    <property type="evidence" value="ECO:0007669"/>
    <property type="project" value="UniProtKB-ARBA"/>
</dbReference>
<sequence length="289" mass="30187">MSTKTTALRDRIAAAATRGPLIAPGAFDGLSARLVELARFEAVYMTGFGAAASLLGGPDVGLLTATEMAGQAERLATATRLPLIADADTGYGNALNVSRTVAGYERAGVAAIQLEDQVSPKRCGHMSGKAVVSVAEMVAKLRAAADTRDDLLIIARTDAAAVEGIPAAIDRARRYRDAGADVLFVEAPETERDVEMIAAALATECPLLFNWVEGGRSPQLPMSRIAEFGFAVVLYPIGALLAATAGIRTFLAELSCAGTPPLSALPAFDEFTTLVGLPEVRDREACYAC</sequence>
<dbReference type="EMBL" id="LQQA01000029">
    <property type="protein sequence ID" value="ORX12486.1"/>
    <property type="molecule type" value="Genomic_DNA"/>
</dbReference>
<dbReference type="SUPFAM" id="SSF51621">
    <property type="entry name" value="Phosphoenolpyruvate/pyruvate domain"/>
    <property type="match status" value="1"/>
</dbReference>
<dbReference type="PANTHER" id="PTHR42905">
    <property type="entry name" value="PHOSPHOENOLPYRUVATE CARBOXYLASE"/>
    <property type="match status" value="1"/>
</dbReference>
<dbReference type="OrthoDB" id="9771433at2"/>
<accession>A0A1X2F280</accession>
<dbReference type="CDD" id="cd00377">
    <property type="entry name" value="ICL_PEPM"/>
    <property type="match status" value="1"/>
</dbReference>
<gene>
    <name evidence="1" type="ORF">AWC31_31420</name>
</gene>
<dbReference type="PROSITE" id="PS00161">
    <property type="entry name" value="ISOCITRATE_LYASE"/>
    <property type="match status" value="1"/>
</dbReference>
<reference evidence="1 2" key="1">
    <citation type="submission" date="2016-01" db="EMBL/GenBank/DDBJ databases">
        <title>The new phylogeny of the genus Mycobacterium.</title>
        <authorList>
            <person name="Tarcisio F."/>
            <person name="Conor M."/>
            <person name="Antonella G."/>
            <person name="Elisabetta G."/>
            <person name="Giulia F.S."/>
            <person name="Sara T."/>
            <person name="Anna F."/>
            <person name="Clotilde B."/>
            <person name="Roberto B."/>
            <person name="Veronica D.S."/>
            <person name="Fabio R."/>
            <person name="Monica P."/>
            <person name="Olivier J."/>
            <person name="Enrico T."/>
            <person name="Nicola S."/>
        </authorList>
    </citation>
    <scope>NUCLEOTIDE SEQUENCE [LARGE SCALE GENOMIC DNA]</scope>
    <source>
        <strain evidence="1 2">ATCC 700010</strain>
    </source>
</reference>
<dbReference type="Pfam" id="PF13714">
    <property type="entry name" value="PEP_mutase"/>
    <property type="match status" value="1"/>
</dbReference>
<dbReference type="Proteomes" id="UP000193964">
    <property type="component" value="Unassembled WGS sequence"/>
</dbReference>
<dbReference type="InterPro" id="IPR015813">
    <property type="entry name" value="Pyrv/PenolPyrv_kinase-like_dom"/>
</dbReference>
<evidence type="ECO:0000313" key="1">
    <source>
        <dbReference type="EMBL" id="ORX12486.1"/>
    </source>
</evidence>
<dbReference type="AlphaFoldDB" id="A0A1X2F280"/>
<dbReference type="InterPro" id="IPR039556">
    <property type="entry name" value="ICL/PEPM"/>
</dbReference>
<evidence type="ECO:0000313" key="2">
    <source>
        <dbReference type="Proteomes" id="UP000193964"/>
    </source>
</evidence>
<proteinExistence type="predicted"/>
<comment type="caution">
    <text evidence="1">The sequence shown here is derived from an EMBL/GenBank/DDBJ whole genome shotgun (WGS) entry which is preliminary data.</text>
</comment>
<dbReference type="PANTHER" id="PTHR42905:SF5">
    <property type="entry name" value="CARBOXYVINYL-CARBOXYPHOSPHONATE PHOSPHORYLMUTASE, CHLOROPLASTIC"/>
    <property type="match status" value="1"/>
</dbReference>
<protein>
    <submittedName>
        <fullName evidence="1">Carboxyvinyl-carboxyphosphonate phosphorylmutase</fullName>
    </submittedName>
</protein>
<organism evidence="1 2">
    <name type="scientific">Mycolicibacterium wolinskyi</name>
    <dbReference type="NCBI Taxonomy" id="59750"/>
    <lineage>
        <taxon>Bacteria</taxon>
        <taxon>Bacillati</taxon>
        <taxon>Actinomycetota</taxon>
        <taxon>Actinomycetes</taxon>
        <taxon>Mycobacteriales</taxon>
        <taxon>Mycobacteriaceae</taxon>
        <taxon>Mycolicibacterium</taxon>
    </lineage>
</organism>
<name>A0A1X2F280_9MYCO</name>
<dbReference type="InterPro" id="IPR018523">
    <property type="entry name" value="Isocitrate_lyase_ph_CS"/>
</dbReference>
<dbReference type="Gene3D" id="3.20.20.60">
    <property type="entry name" value="Phosphoenolpyruvate-binding domains"/>
    <property type="match status" value="1"/>
</dbReference>
<dbReference type="RefSeq" id="WP_085146181.1">
    <property type="nucleotide sequence ID" value="NZ_JACKUA010000030.1"/>
</dbReference>